<keyword evidence="3" id="KW-0804">Transcription</keyword>
<keyword evidence="1" id="KW-0805">Transcription regulation</keyword>
<feature type="domain" description="IclR-ED" evidence="5">
    <location>
        <begin position="65"/>
        <end position="246"/>
    </location>
</feature>
<dbReference type="Pfam" id="PF01614">
    <property type="entry name" value="IclR_C"/>
    <property type="match status" value="1"/>
</dbReference>
<evidence type="ECO:0000259" key="4">
    <source>
        <dbReference type="PROSITE" id="PS51077"/>
    </source>
</evidence>
<evidence type="ECO:0000256" key="2">
    <source>
        <dbReference type="ARBA" id="ARBA00023125"/>
    </source>
</evidence>
<dbReference type="GO" id="GO:0045892">
    <property type="term" value="P:negative regulation of DNA-templated transcription"/>
    <property type="evidence" value="ECO:0007669"/>
    <property type="project" value="TreeGrafter"/>
</dbReference>
<dbReference type="PROSITE" id="PS51078">
    <property type="entry name" value="ICLR_ED"/>
    <property type="match status" value="1"/>
</dbReference>
<dbReference type="EMBL" id="HE965806">
    <property type="protein sequence ID" value="CCJ52781.1"/>
    <property type="molecule type" value="Genomic_DNA"/>
</dbReference>
<gene>
    <name evidence="6" type="ORF">BN112_0863</name>
</gene>
<dbReference type="Pfam" id="PF09339">
    <property type="entry name" value="HTH_IclR"/>
    <property type="match status" value="1"/>
</dbReference>
<dbReference type="PANTHER" id="PTHR30136:SF35">
    <property type="entry name" value="HTH-TYPE TRANSCRIPTIONAL REGULATOR RV1719"/>
    <property type="match status" value="1"/>
</dbReference>
<dbReference type="PROSITE" id="PS51077">
    <property type="entry name" value="HTH_ICLR"/>
    <property type="match status" value="1"/>
</dbReference>
<evidence type="ECO:0000313" key="7">
    <source>
        <dbReference type="Proteomes" id="UP000007564"/>
    </source>
</evidence>
<dbReference type="InterPro" id="IPR050707">
    <property type="entry name" value="HTH_MetabolicPath_Reg"/>
</dbReference>
<dbReference type="OrthoDB" id="13103at2"/>
<dbReference type="SUPFAM" id="SSF55781">
    <property type="entry name" value="GAF domain-like"/>
    <property type="match status" value="1"/>
</dbReference>
<proteinExistence type="predicted"/>
<dbReference type="KEGG" id="bbh:BN112_0863"/>
<evidence type="ECO:0000259" key="5">
    <source>
        <dbReference type="PROSITE" id="PS51078"/>
    </source>
</evidence>
<dbReference type="HOGENOM" id="CLU_062618_7_1_4"/>
<reference evidence="6 7" key="1">
    <citation type="journal article" date="2012" name="BMC Genomics">
        <title>Comparative genomics of the classical Bordetella subspecies: the evolution and exchange of virulence-associated diversity amongst closely related pathogens.</title>
        <authorList>
            <person name="Park J."/>
            <person name="Zhang Y."/>
            <person name="Buboltz A.M."/>
            <person name="Zhang X."/>
            <person name="Schuster S.C."/>
            <person name="Ahuja U."/>
            <person name="Liu M."/>
            <person name="Miller J.F."/>
            <person name="Sebaihia M."/>
            <person name="Bentley S.D."/>
            <person name="Parkhill J."/>
            <person name="Harvill E.T."/>
        </authorList>
    </citation>
    <scope>NUCLEOTIDE SEQUENCE [LARGE SCALE GENOMIC DNA]</scope>
    <source>
        <strain evidence="6 7">253</strain>
    </source>
</reference>
<dbReference type="PANTHER" id="PTHR30136">
    <property type="entry name" value="HELIX-TURN-HELIX TRANSCRIPTIONAL REGULATOR, ICLR FAMILY"/>
    <property type="match status" value="1"/>
</dbReference>
<accession>A0A0C6P060</accession>
<dbReference type="GO" id="GO:0003677">
    <property type="term" value="F:DNA binding"/>
    <property type="evidence" value="ECO:0007669"/>
    <property type="project" value="UniProtKB-KW"/>
</dbReference>
<evidence type="ECO:0000256" key="3">
    <source>
        <dbReference type="ARBA" id="ARBA00023163"/>
    </source>
</evidence>
<dbReference type="InterPro" id="IPR036388">
    <property type="entry name" value="WH-like_DNA-bd_sf"/>
</dbReference>
<dbReference type="GO" id="GO:0003700">
    <property type="term" value="F:DNA-binding transcription factor activity"/>
    <property type="evidence" value="ECO:0007669"/>
    <property type="project" value="TreeGrafter"/>
</dbReference>
<dbReference type="SUPFAM" id="SSF46785">
    <property type="entry name" value="Winged helix' DNA-binding domain"/>
    <property type="match status" value="1"/>
</dbReference>
<organism evidence="6 7">
    <name type="scientific">Bordetella bronchiseptica 253</name>
    <dbReference type="NCBI Taxonomy" id="568707"/>
    <lineage>
        <taxon>Bacteria</taxon>
        <taxon>Pseudomonadati</taxon>
        <taxon>Pseudomonadota</taxon>
        <taxon>Betaproteobacteria</taxon>
        <taxon>Burkholderiales</taxon>
        <taxon>Alcaligenaceae</taxon>
        <taxon>Bordetella</taxon>
    </lineage>
</organism>
<dbReference type="Proteomes" id="UP000007564">
    <property type="component" value="Chromosome"/>
</dbReference>
<dbReference type="SMART" id="SM00346">
    <property type="entry name" value="HTH_ICLR"/>
    <property type="match status" value="1"/>
</dbReference>
<dbReference type="AlphaFoldDB" id="A0A0C6P060"/>
<evidence type="ECO:0000313" key="6">
    <source>
        <dbReference type="EMBL" id="CCJ52781.1"/>
    </source>
</evidence>
<protein>
    <submittedName>
        <fullName evidence="6">Putative IclR-family regulatory protein</fullName>
    </submittedName>
</protein>
<feature type="domain" description="HTH iclR-type" evidence="4">
    <location>
        <begin position="2"/>
        <end position="64"/>
    </location>
</feature>
<dbReference type="Gene3D" id="1.10.10.10">
    <property type="entry name" value="Winged helix-like DNA-binding domain superfamily/Winged helix DNA-binding domain"/>
    <property type="match status" value="1"/>
</dbReference>
<dbReference type="InterPro" id="IPR029016">
    <property type="entry name" value="GAF-like_dom_sf"/>
</dbReference>
<sequence length="246" mass="26643">MDTTTLKGLTVLEALVRSGESRSAGELAQELGLVRSNVHRTLQTLAHAGYVEAIADSAKYRPTLRLWELGNVVVQRFDIRKQAYPTMQALAAHTGETILLAVRQRLEVCFLDKIQTEKPVGTFVLLGARAPVHCTAPGKAILSRCSHSELLALPEKFERYTAKTITTRDALIAELAIARERGYAINTSEWREGVNSLGVSITAPGGEALGAISVTGPDTRVTLKKLDGYAPVLVEAARELSRRIGG</sequence>
<dbReference type="InterPro" id="IPR036390">
    <property type="entry name" value="WH_DNA-bd_sf"/>
</dbReference>
<keyword evidence="2" id="KW-0238">DNA-binding</keyword>
<dbReference type="RefSeq" id="WP_015063894.1">
    <property type="nucleotide sequence ID" value="NC_019382.1"/>
</dbReference>
<name>A0A0C6P060_BORBO</name>
<dbReference type="InterPro" id="IPR014757">
    <property type="entry name" value="Tscrpt_reg_IclR_C"/>
</dbReference>
<dbReference type="Gene3D" id="3.30.450.40">
    <property type="match status" value="1"/>
</dbReference>
<evidence type="ECO:0000256" key="1">
    <source>
        <dbReference type="ARBA" id="ARBA00023015"/>
    </source>
</evidence>
<dbReference type="InterPro" id="IPR005471">
    <property type="entry name" value="Tscrpt_reg_IclR_N"/>
</dbReference>